<name>A0ACC0AD09_CATRO</name>
<dbReference type="EMBL" id="CM044706">
    <property type="protein sequence ID" value="KAI5658828.1"/>
    <property type="molecule type" value="Genomic_DNA"/>
</dbReference>
<keyword evidence="2" id="KW-1185">Reference proteome</keyword>
<protein>
    <submittedName>
        <fullName evidence="1">Uncharacterized protein</fullName>
    </submittedName>
</protein>
<proteinExistence type="predicted"/>
<organism evidence="1 2">
    <name type="scientific">Catharanthus roseus</name>
    <name type="common">Madagascar periwinkle</name>
    <name type="synonym">Vinca rosea</name>
    <dbReference type="NCBI Taxonomy" id="4058"/>
    <lineage>
        <taxon>Eukaryota</taxon>
        <taxon>Viridiplantae</taxon>
        <taxon>Streptophyta</taxon>
        <taxon>Embryophyta</taxon>
        <taxon>Tracheophyta</taxon>
        <taxon>Spermatophyta</taxon>
        <taxon>Magnoliopsida</taxon>
        <taxon>eudicotyledons</taxon>
        <taxon>Gunneridae</taxon>
        <taxon>Pentapetalae</taxon>
        <taxon>asterids</taxon>
        <taxon>lamiids</taxon>
        <taxon>Gentianales</taxon>
        <taxon>Apocynaceae</taxon>
        <taxon>Rauvolfioideae</taxon>
        <taxon>Vinceae</taxon>
        <taxon>Catharanthinae</taxon>
        <taxon>Catharanthus</taxon>
    </lineage>
</organism>
<evidence type="ECO:0000313" key="1">
    <source>
        <dbReference type="EMBL" id="KAI5658828.1"/>
    </source>
</evidence>
<comment type="caution">
    <text evidence="1">The sequence shown here is derived from an EMBL/GenBank/DDBJ whole genome shotgun (WGS) entry which is preliminary data.</text>
</comment>
<reference evidence="2" key="1">
    <citation type="journal article" date="2023" name="Nat. Plants">
        <title>Single-cell RNA sequencing provides a high-resolution roadmap for understanding the multicellular compartmentation of specialized metabolism.</title>
        <authorList>
            <person name="Sun S."/>
            <person name="Shen X."/>
            <person name="Li Y."/>
            <person name="Li Y."/>
            <person name="Wang S."/>
            <person name="Li R."/>
            <person name="Zhang H."/>
            <person name="Shen G."/>
            <person name="Guo B."/>
            <person name="Wei J."/>
            <person name="Xu J."/>
            <person name="St-Pierre B."/>
            <person name="Chen S."/>
            <person name="Sun C."/>
        </authorList>
    </citation>
    <scope>NUCLEOTIDE SEQUENCE [LARGE SCALE GENOMIC DNA]</scope>
</reference>
<sequence>MEKKLIINSVHVLLKFASLILLHSQMAIGQTNMTIPVKVGVVVDMDVWIGQMGLNCISIALSDIYASNTAFKTRLVLNPRDSKGDDIGAAAAALDLLKNVEVQAIIGPLSSMQADFTIDLGEKAHVPIISFSATSPSLSTTRSPYFIRATHNDSSQVKAISSLVKAFGWREVVPIYVDNEFGEGIIPILADALGEVNARIPYRSVISPSATDDQLATELYKLMTMQTRVFIVHVSSKLGARLFIKANEINMLSEGYAWIITDSLANWLNSFDPFVINSMQGVIGVKAHVPQTKELESFNKRWRSLKFQENNQTLVNPELNVFGLWAYDSAIALAMAMERAGVTNLGFQKPNKSESFSELETGVSSNGPMLLQEILNTNFRGLSGDFRLINGQLQSSAYQIVNVIGKGAKEIGFWTEENGIVRELNAKHNNKYSTERANLGAIVWPGDTTAQPKGWIIPTNGKKLRVLVPPKVGFSEFVRVNKDPSTNRTTVTGYCIEVFDTVIASLPYSIQYEYFVFSKSDGKIAGNYNDLVYQVHLGNYDVAVGDITIVANRSQYVDFTLPFTESGVSMVVRVKDNDSENPWVFLKPLTWNLWLATFVSFIILGLLVWTFEHRINEEFREGPLSHKIGTTFWFAFSTMVFAHKEKIASNYTRIVLIIWFFVVLILTQAYTASLTSMLTVQKLQPTITSINELIRNNECVGYQRGSFILGFLKQMGFDESRLLEYTSPDQLDQLFTNGSKNGGIAAAFDEIPYTKVFLSTYPSKYTMVKPTYKIDGFGFVFPIGSPLVTDVSRAILNVTEGEKMIKIENAWFPQSYSSPDSNAPLPSNSNSLGLDSFSGLFVIVATTSALAFIIYLLFFMHEHWDIIKNHQVSIGEKFDNLMEKFHDRDTKSHTFRSIGLRINTGKDSHGNEEMFITSPDINRVVTFLLQGNQQYPCITSSSTPPPGYIIINSAVPESTELLPFVPPRRNIIPQDEGPSSNQLSDVENGGACNKNSCEILDYSVLPSDEETVELRVMELETDSESSTPSSGTPIPETSDPIVDGSDEEEEHPEAQTQALRDYQLARDRVRRVPKDHP</sequence>
<gene>
    <name evidence="1" type="ORF">M9H77_27621</name>
</gene>
<evidence type="ECO:0000313" key="2">
    <source>
        <dbReference type="Proteomes" id="UP001060085"/>
    </source>
</evidence>
<dbReference type="Proteomes" id="UP001060085">
    <property type="component" value="Linkage Group LG06"/>
</dbReference>
<accession>A0ACC0AD09</accession>